<comment type="similarity">
    <text evidence="2 7">Belongs to the sodium:solute symporter (SSF) (TC 2.A.21) family.</text>
</comment>
<evidence type="ECO:0000313" key="10">
    <source>
        <dbReference type="Proteomes" id="UP000435649"/>
    </source>
</evidence>
<proteinExistence type="inferred from homology"/>
<dbReference type="InterPro" id="IPR050277">
    <property type="entry name" value="Sodium:Solute_Symporter"/>
</dbReference>
<dbReference type="CDD" id="cd11474">
    <property type="entry name" value="SLC5sbd_CHT"/>
    <property type="match status" value="1"/>
</dbReference>
<keyword evidence="5 8" id="KW-1133">Transmembrane helix</keyword>
<evidence type="ECO:0000313" key="9">
    <source>
        <dbReference type="EMBL" id="MST95540.1"/>
    </source>
</evidence>
<evidence type="ECO:0000256" key="8">
    <source>
        <dbReference type="SAM" id="Phobius"/>
    </source>
</evidence>
<dbReference type="PANTHER" id="PTHR48086:SF7">
    <property type="entry name" value="SODIUM-SOLUTE SYMPORTER-RELATED"/>
    <property type="match status" value="1"/>
</dbReference>
<evidence type="ECO:0000256" key="7">
    <source>
        <dbReference type="RuleBase" id="RU362091"/>
    </source>
</evidence>
<evidence type="ECO:0008006" key="11">
    <source>
        <dbReference type="Google" id="ProtNLM"/>
    </source>
</evidence>
<gene>
    <name evidence="9" type="ORF">FYJ85_00565</name>
</gene>
<feature type="transmembrane region" description="Helical" evidence="8">
    <location>
        <begin position="507"/>
        <end position="529"/>
    </location>
</feature>
<feature type="transmembrane region" description="Helical" evidence="8">
    <location>
        <begin position="353"/>
        <end position="377"/>
    </location>
</feature>
<dbReference type="PROSITE" id="PS50283">
    <property type="entry name" value="NA_SOLUT_SYMP_3"/>
    <property type="match status" value="1"/>
</dbReference>
<evidence type="ECO:0000256" key="2">
    <source>
        <dbReference type="ARBA" id="ARBA00006434"/>
    </source>
</evidence>
<evidence type="ECO:0000256" key="4">
    <source>
        <dbReference type="ARBA" id="ARBA00022692"/>
    </source>
</evidence>
<name>A0A844FWB5_9BACT</name>
<dbReference type="GO" id="GO:0005886">
    <property type="term" value="C:plasma membrane"/>
    <property type="evidence" value="ECO:0007669"/>
    <property type="project" value="TreeGrafter"/>
</dbReference>
<comment type="caution">
    <text evidence="9">The sequence shown here is derived from an EMBL/GenBank/DDBJ whole genome shotgun (WGS) entry which is preliminary data.</text>
</comment>
<keyword evidence="3" id="KW-0813">Transport</keyword>
<feature type="transmembrane region" description="Helical" evidence="8">
    <location>
        <begin position="212"/>
        <end position="231"/>
    </location>
</feature>
<feature type="transmembrane region" description="Helical" evidence="8">
    <location>
        <begin position="412"/>
        <end position="433"/>
    </location>
</feature>
<evidence type="ECO:0000256" key="3">
    <source>
        <dbReference type="ARBA" id="ARBA00022448"/>
    </source>
</evidence>
<evidence type="ECO:0000256" key="6">
    <source>
        <dbReference type="ARBA" id="ARBA00023136"/>
    </source>
</evidence>
<feature type="transmembrane region" description="Helical" evidence="8">
    <location>
        <begin position="271"/>
        <end position="292"/>
    </location>
</feature>
<protein>
    <recommendedName>
        <fullName evidence="11">Sodium:solute symporter</fullName>
    </recommendedName>
</protein>
<feature type="transmembrane region" description="Helical" evidence="8">
    <location>
        <begin position="112"/>
        <end position="129"/>
    </location>
</feature>
<reference evidence="9 10" key="1">
    <citation type="submission" date="2019-08" db="EMBL/GenBank/DDBJ databases">
        <title>In-depth cultivation of the pig gut microbiome towards novel bacterial diversity and tailored functional studies.</title>
        <authorList>
            <person name="Wylensek D."/>
            <person name="Hitch T.C.A."/>
            <person name="Clavel T."/>
        </authorList>
    </citation>
    <scope>NUCLEOTIDE SEQUENCE [LARGE SCALE GENOMIC DNA]</scope>
    <source>
        <strain evidence="9 10">BBE-744-WT-12</strain>
    </source>
</reference>
<feature type="transmembrane region" description="Helical" evidence="8">
    <location>
        <begin position="445"/>
        <end position="462"/>
    </location>
</feature>
<comment type="subcellular location">
    <subcellularLocation>
        <location evidence="1">Membrane</location>
        <topology evidence="1">Multi-pass membrane protein</topology>
    </subcellularLocation>
</comment>
<sequence length="545" mass="58038">MHYFFGEALTPVEEIAEIAAEKTVPGGTMLSQSGMITLWIGIVAYVGVLIGIGFWSSRKVKGMNDFLVAGRRLPLWMATATLLATWFGAGSSMGVAATVYSDGIGGVLADPFGASISLVLAGIFIVGLLRRLKCLTVTDIVERKYGKWAGVYTSLWMIPVYIGWLGAQMLGIGTILHILTGMDAIWGTLIGAAVVLIYTFAGGMWAVTLTDVVQVSLIVIGLFVIVPGAVFEAGGWSEMTSRLSAADLSIGMRHALDPATGEPVPFVFSDYIYYIGSWIVMGLGCMVGQDLIQRSLASRNEKIAVSSAVMSGFFYAAIGLVPITIGFAARTVLTNHGITPESMGVDNLENQVLPRMAIIILGNIHPIVLTVFLAALISAIMSSADSSLLAGSSLLCNNVIGSIWPRLSDQKLLVLTRVATVALTFIALLLAISVKSIYSLMINSWASQLVVIFIPVVTALYVPKASKNAAWAAMAVSTGVWLAYVFVDSSGTGLSFTELMNTDLDRSLTVGAVYGFAAGVVAFICCYLGERVPHWVLDQPDEEDE</sequence>
<keyword evidence="6 8" id="KW-0472">Membrane</keyword>
<dbReference type="GO" id="GO:0022857">
    <property type="term" value="F:transmembrane transporter activity"/>
    <property type="evidence" value="ECO:0007669"/>
    <property type="project" value="InterPro"/>
</dbReference>
<dbReference type="AlphaFoldDB" id="A0A844FWB5"/>
<dbReference type="RefSeq" id="WP_106053093.1">
    <property type="nucleotide sequence ID" value="NZ_DBFCGB010000050.1"/>
</dbReference>
<dbReference type="Pfam" id="PF00474">
    <property type="entry name" value="SSF"/>
    <property type="match status" value="1"/>
</dbReference>
<organism evidence="9 10">
    <name type="scientific">Victivallis lenta</name>
    <dbReference type="NCBI Taxonomy" id="2606640"/>
    <lineage>
        <taxon>Bacteria</taxon>
        <taxon>Pseudomonadati</taxon>
        <taxon>Lentisphaerota</taxon>
        <taxon>Lentisphaeria</taxon>
        <taxon>Victivallales</taxon>
        <taxon>Victivallaceae</taxon>
        <taxon>Victivallis</taxon>
    </lineage>
</organism>
<evidence type="ECO:0000256" key="5">
    <source>
        <dbReference type="ARBA" id="ARBA00022989"/>
    </source>
</evidence>
<feature type="transmembrane region" description="Helical" evidence="8">
    <location>
        <begin position="36"/>
        <end position="55"/>
    </location>
</feature>
<feature type="transmembrane region" description="Helical" evidence="8">
    <location>
        <begin position="75"/>
        <end position="100"/>
    </location>
</feature>
<evidence type="ECO:0000256" key="1">
    <source>
        <dbReference type="ARBA" id="ARBA00004141"/>
    </source>
</evidence>
<feature type="transmembrane region" description="Helical" evidence="8">
    <location>
        <begin position="184"/>
        <end position="205"/>
    </location>
</feature>
<keyword evidence="10" id="KW-1185">Reference proteome</keyword>
<dbReference type="InterPro" id="IPR038377">
    <property type="entry name" value="Na/Glc_symporter_sf"/>
</dbReference>
<dbReference type="PANTHER" id="PTHR48086">
    <property type="entry name" value="SODIUM/PROLINE SYMPORTER-RELATED"/>
    <property type="match status" value="1"/>
</dbReference>
<keyword evidence="4 8" id="KW-0812">Transmembrane</keyword>
<dbReference type="Proteomes" id="UP000435649">
    <property type="component" value="Unassembled WGS sequence"/>
</dbReference>
<feature type="transmembrane region" description="Helical" evidence="8">
    <location>
        <begin position="313"/>
        <end position="333"/>
    </location>
</feature>
<feature type="transmembrane region" description="Helical" evidence="8">
    <location>
        <begin position="469"/>
        <end position="487"/>
    </location>
</feature>
<accession>A0A844FWB5</accession>
<feature type="transmembrane region" description="Helical" evidence="8">
    <location>
        <begin position="150"/>
        <end position="178"/>
    </location>
</feature>
<dbReference type="Gene3D" id="1.20.1730.10">
    <property type="entry name" value="Sodium/glucose cotransporter"/>
    <property type="match status" value="1"/>
</dbReference>
<dbReference type="EMBL" id="VUNS01000001">
    <property type="protein sequence ID" value="MST95540.1"/>
    <property type="molecule type" value="Genomic_DNA"/>
</dbReference>
<dbReference type="InterPro" id="IPR001734">
    <property type="entry name" value="Na/solute_symporter"/>
</dbReference>